<accession>A0A1M5DFL3</accession>
<evidence type="ECO:0000256" key="1">
    <source>
        <dbReference type="SAM" id="MobiDB-lite"/>
    </source>
</evidence>
<gene>
    <name evidence="2" type="ORF">SAMN05216225_100240</name>
</gene>
<dbReference type="AlphaFoldDB" id="A0A1M5DFL3"/>
<feature type="region of interest" description="Disordered" evidence="1">
    <location>
        <begin position="20"/>
        <end position="69"/>
    </location>
</feature>
<evidence type="ECO:0000313" key="3">
    <source>
        <dbReference type="Proteomes" id="UP000183988"/>
    </source>
</evidence>
<protein>
    <submittedName>
        <fullName evidence="2">Sporulation lipoprotein YhcN/YlaJ (Spore_YhcN_YlaJ)</fullName>
    </submittedName>
</protein>
<proteinExistence type="predicted"/>
<reference evidence="2 3" key="1">
    <citation type="submission" date="2016-11" db="EMBL/GenBank/DDBJ databases">
        <authorList>
            <person name="Jaros S."/>
            <person name="Januszkiewicz K."/>
            <person name="Wedrychowicz H."/>
        </authorList>
    </citation>
    <scope>NUCLEOTIDE SEQUENCE [LARGE SCALE GENOMIC DNA]</scope>
    <source>
        <strain evidence="2 3">IBRC-M 10683</strain>
    </source>
</reference>
<name>A0A1M5DFL3_9BACI</name>
<keyword evidence="3" id="KW-1185">Reference proteome</keyword>
<dbReference type="OrthoDB" id="2969417at2"/>
<sequence length="178" mass="20871">MQRLLFIIGSLVLLSACNTTDDASPERNGQDHNNIQPIRYETEDDREQKDIGQRGGYPQSELNGLHDDGVNEKTRDQFFTEEAQEISDHLHQRKDIKQAQVAITDDRVVVAVTLNEYLEHHEISRDIEKDVRKFVDDKAIVVYTDDYYWKRMKNLNARQSNFGEEMDEFLENFFNTDD</sequence>
<dbReference type="STRING" id="930117.SAMN05216225_100240"/>
<organism evidence="2 3">
    <name type="scientific">Ornithinibacillus halophilus</name>
    <dbReference type="NCBI Taxonomy" id="930117"/>
    <lineage>
        <taxon>Bacteria</taxon>
        <taxon>Bacillati</taxon>
        <taxon>Bacillota</taxon>
        <taxon>Bacilli</taxon>
        <taxon>Bacillales</taxon>
        <taxon>Bacillaceae</taxon>
        <taxon>Ornithinibacillus</taxon>
    </lineage>
</organism>
<keyword evidence="2" id="KW-0449">Lipoprotein</keyword>
<dbReference type="InterPro" id="IPR019076">
    <property type="entry name" value="Spore_lipoprot_YhcN/YlaJ-like"/>
</dbReference>
<dbReference type="PROSITE" id="PS51257">
    <property type="entry name" value="PROKAR_LIPOPROTEIN"/>
    <property type="match status" value="1"/>
</dbReference>
<evidence type="ECO:0000313" key="2">
    <source>
        <dbReference type="EMBL" id="SHF65838.1"/>
    </source>
</evidence>
<dbReference type="Pfam" id="PF09580">
    <property type="entry name" value="Spore_YhcN_YlaJ"/>
    <property type="match status" value="1"/>
</dbReference>
<dbReference type="Proteomes" id="UP000183988">
    <property type="component" value="Unassembled WGS sequence"/>
</dbReference>
<dbReference type="RefSeq" id="WP_072887752.1">
    <property type="nucleotide sequence ID" value="NZ_FQVW01000002.1"/>
</dbReference>
<dbReference type="EMBL" id="FQVW01000002">
    <property type="protein sequence ID" value="SHF65838.1"/>
    <property type="molecule type" value="Genomic_DNA"/>
</dbReference>